<comment type="caution">
    <text evidence="1">The sequence shown here is derived from an EMBL/GenBank/DDBJ whole genome shotgun (WGS) entry which is preliminary data.</text>
</comment>
<accession>A0A392MJ79</accession>
<dbReference type="AlphaFoldDB" id="A0A392MJ79"/>
<protein>
    <submittedName>
        <fullName evidence="1">Uncharacterized protein</fullName>
    </submittedName>
</protein>
<proteinExistence type="predicted"/>
<sequence>LGTVVAVCQLKLDMWIFISKSLISDIDNSHRERSVSVDVKRRSWVSEWRDGQTSTMGSFSRLCKFSTLVRCRPEDEGGLVGSTPWRGGSSLAAHRSPNKFRQEKRCCFSRTSLLQIC</sequence>
<gene>
    <name evidence="1" type="ORF">A2U01_0008099</name>
</gene>
<evidence type="ECO:0000313" key="1">
    <source>
        <dbReference type="EMBL" id="MCH87233.1"/>
    </source>
</evidence>
<feature type="non-terminal residue" evidence="1">
    <location>
        <position position="1"/>
    </location>
</feature>
<name>A0A392MJ79_9FABA</name>
<reference evidence="1 2" key="1">
    <citation type="journal article" date="2018" name="Front. Plant Sci.">
        <title>Red Clover (Trifolium pratense) and Zigzag Clover (T. medium) - A Picture of Genomic Similarities and Differences.</title>
        <authorList>
            <person name="Dluhosova J."/>
            <person name="Istvanek J."/>
            <person name="Nedelnik J."/>
            <person name="Repkova J."/>
        </authorList>
    </citation>
    <scope>NUCLEOTIDE SEQUENCE [LARGE SCALE GENOMIC DNA]</scope>
    <source>
        <strain evidence="2">cv. 10/8</strain>
        <tissue evidence="1">Leaf</tissue>
    </source>
</reference>
<evidence type="ECO:0000313" key="2">
    <source>
        <dbReference type="Proteomes" id="UP000265520"/>
    </source>
</evidence>
<keyword evidence="2" id="KW-1185">Reference proteome</keyword>
<dbReference type="Proteomes" id="UP000265520">
    <property type="component" value="Unassembled WGS sequence"/>
</dbReference>
<organism evidence="1 2">
    <name type="scientific">Trifolium medium</name>
    <dbReference type="NCBI Taxonomy" id="97028"/>
    <lineage>
        <taxon>Eukaryota</taxon>
        <taxon>Viridiplantae</taxon>
        <taxon>Streptophyta</taxon>
        <taxon>Embryophyta</taxon>
        <taxon>Tracheophyta</taxon>
        <taxon>Spermatophyta</taxon>
        <taxon>Magnoliopsida</taxon>
        <taxon>eudicotyledons</taxon>
        <taxon>Gunneridae</taxon>
        <taxon>Pentapetalae</taxon>
        <taxon>rosids</taxon>
        <taxon>fabids</taxon>
        <taxon>Fabales</taxon>
        <taxon>Fabaceae</taxon>
        <taxon>Papilionoideae</taxon>
        <taxon>50 kb inversion clade</taxon>
        <taxon>NPAAA clade</taxon>
        <taxon>Hologalegina</taxon>
        <taxon>IRL clade</taxon>
        <taxon>Trifolieae</taxon>
        <taxon>Trifolium</taxon>
    </lineage>
</organism>
<dbReference type="EMBL" id="LXQA010011795">
    <property type="protein sequence ID" value="MCH87233.1"/>
    <property type="molecule type" value="Genomic_DNA"/>
</dbReference>